<accession>U6LSL4</accession>
<feature type="region of interest" description="Disordered" evidence="4">
    <location>
        <begin position="386"/>
        <end position="409"/>
    </location>
</feature>
<name>U6LSL4_9EIME</name>
<dbReference type="VEuPathDB" id="ToxoDB:EBH_0086300"/>
<dbReference type="InterPro" id="IPR012677">
    <property type="entry name" value="Nucleotide-bd_a/b_plait_sf"/>
</dbReference>
<keyword evidence="2 3" id="KW-0694">RNA-binding</keyword>
<dbReference type="PANTHER" id="PTHR24012">
    <property type="entry name" value="RNA BINDING PROTEIN"/>
    <property type="match status" value="1"/>
</dbReference>
<dbReference type="EMBL" id="HG712420">
    <property type="protein sequence ID" value="CDJ50795.1"/>
    <property type="molecule type" value="Genomic_DNA"/>
</dbReference>
<feature type="compositionally biased region" description="Low complexity" evidence="4">
    <location>
        <begin position="331"/>
        <end position="342"/>
    </location>
</feature>
<dbReference type="SMART" id="SM00360">
    <property type="entry name" value="RRM"/>
    <property type="match status" value="1"/>
</dbReference>
<evidence type="ECO:0000259" key="5">
    <source>
        <dbReference type="PROSITE" id="PS50102"/>
    </source>
</evidence>
<dbReference type="Proteomes" id="UP000030750">
    <property type="component" value="Unassembled WGS sequence"/>
</dbReference>
<dbReference type="SUPFAM" id="SSF54928">
    <property type="entry name" value="RNA-binding domain, RBD"/>
    <property type="match status" value="1"/>
</dbReference>
<reference evidence="6" key="1">
    <citation type="submission" date="2013-10" db="EMBL/GenBank/DDBJ databases">
        <title>Genomic analysis of the causative agents of coccidiosis in chickens.</title>
        <authorList>
            <person name="Reid A.J."/>
            <person name="Blake D."/>
            <person name="Billington K."/>
            <person name="Browne H."/>
            <person name="Dunn M."/>
            <person name="Hung S."/>
            <person name="Kawahara F."/>
            <person name="Miranda-Saavedra D."/>
            <person name="Mourier T."/>
            <person name="Nagra H."/>
            <person name="Otto T.D."/>
            <person name="Rawlings N."/>
            <person name="Sanchez A."/>
            <person name="Sanders M."/>
            <person name="Subramaniam C."/>
            <person name="Tay Y."/>
            <person name="Dear P."/>
            <person name="Doerig C."/>
            <person name="Gruber A."/>
            <person name="Parkinson J."/>
            <person name="Shirley M."/>
            <person name="Wan K.L."/>
            <person name="Berriman M."/>
            <person name="Tomley F."/>
            <person name="Pain A."/>
        </authorList>
    </citation>
    <scope>NUCLEOTIDE SEQUENCE [LARGE SCALE GENOMIC DNA]</scope>
    <source>
        <strain evidence="6">Houghton</strain>
    </source>
</reference>
<feature type="compositionally biased region" description="Polar residues" evidence="4">
    <location>
        <begin position="61"/>
        <end position="77"/>
    </location>
</feature>
<feature type="region of interest" description="Disordered" evidence="4">
    <location>
        <begin position="322"/>
        <end position="342"/>
    </location>
</feature>
<gene>
    <name evidence="6" type="ORF">EBH_0086300</name>
</gene>
<protein>
    <submittedName>
        <fullName evidence="6">RNA recognition motif domain-containing protein, putative</fullName>
    </submittedName>
</protein>
<evidence type="ECO:0000256" key="3">
    <source>
        <dbReference type="PROSITE-ProRule" id="PRU00176"/>
    </source>
</evidence>
<dbReference type="InterPro" id="IPR035979">
    <property type="entry name" value="RBD_domain_sf"/>
</dbReference>
<evidence type="ECO:0000313" key="6">
    <source>
        <dbReference type="EMBL" id="CDJ50795.1"/>
    </source>
</evidence>
<feature type="domain" description="RRM" evidence="5">
    <location>
        <begin position="190"/>
        <end position="294"/>
    </location>
</feature>
<sequence>MEPQLPLSLENLFPVNGQKKEKVGVVKRSILVRGLPGSLSVEQSKDALRQLFSGAEKPSHLQVNGNDGQRRQWTTGQVPAKSGALAQSSWRANCLNPKEGPGNAAQRKIPLSNQHRKQLQQQLPYAVSSIRVASDERGSSIYAVVDFTHESLANLALQLVGEAAILPKTSTQVRLSLHETWSTPLAVDQYHVYVSGLPPGATAAQVEDIVTSATGIAPTHAKVASVAGLPSRRGVQEYAFLRYEDEEIAEEALKKLTNFGFVRLASHESALAAISHLHGMQLRGRALACAWSNRTPSFNDEEQPDDSWEREEECMDYVPEPVQPSDMNTGPAAPAMSPRASAKRSAAETAGAVFWLSILAESGPVSIHELCSKMKRRHRQLQHWLEQEWEEDASPSQPPGAQVSESKAQ</sequence>
<dbReference type="CDD" id="cd00590">
    <property type="entry name" value="RRM_SF"/>
    <property type="match status" value="1"/>
</dbReference>
<dbReference type="Gene3D" id="3.30.70.330">
    <property type="match status" value="2"/>
</dbReference>
<dbReference type="PROSITE" id="PS50102">
    <property type="entry name" value="RRM"/>
    <property type="match status" value="1"/>
</dbReference>
<proteinExistence type="predicted"/>
<feature type="region of interest" description="Disordered" evidence="4">
    <location>
        <begin position="58"/>
        <end position="78"/>
    </location>
</feature>
<dbReference type="OrthoDB" id="439808at2759"/>
<keyword evidence="1" id="KW-0677">Repeat</keyword>
<keyword evidence="7" id="KW-1185">Reference proteome</keyword>
<dbReference type="GO" id="GO:0003723">
    <property type="term" value="F:RNA binding"/>
    <property type="evidence" value="ECO:0007669"/>
    <property type="project" value="UniProtKB-UniRule"/>
</dbReference>
<evidence type="ECO:0000256" key="1">
    <source>
        <dbReference type="ARBA" id="ARBA00022737"/>
    </source>
</evidence>
<dbReference type="AlphaFoldDB" id="U6LSL4"/>
<reference evidence="6" key="2">
    <citation type="submission" date="2013-10" db="EMBL/GenBank/DDBJ databases">
        <authorList>
            <person name="Aslett M."/>
        </authorList>
    </citation>
    <scope>NUCLEOTIDE SEQUENCE [LARGE SCALE GENOMIC DNA]</scope>
    <source>
        <strain evidence="6">Houghton</strain>
    </source>
</reference>
<dbReference type="InterPro" id="IPR000504">
    <property type="entry name" value="RRM_dom"/>
</dbReference>
<evidence type="ECO:0000256" key="2">
    <source>
        <dbReference type="ARBA" id="ARBA00022884"/>
    </source>
</evidence>
<evidence type="ECO:0000313" key="7">
    <source>
        <dbReference type="Proteomes" id="UP000030750"/>
    </source>
</evidence>
<organism evidence="6 7">
    <name type="scientific">Eimeria brunetti</name>
    <dbReference type="NCBI Taxonomy" id="51314"/>
    <lineage>
        <taxon>Eukaryota</taxon>
        <taxon>Sar</taxon>
        <taxon>Alveolata</taxon>
        <taxon>Apicomplexa</taxon>
        <taxon>Conoidasida</taxon>
        <taxon>Coccidia</taxon>
        <taxon>Eucoccidiorida</taxon>
        <taxon>Eimeriorina</taxon>
        <taxon>Eimeriidae</taxon>
        <taxon>Eimeria</taxon>
    </lineage>
</organism>
<evidence type="ECO:0000256" key="4">
    <source>
        <dbReference type="SAM" id="MobiDB-lite"/>
    </source>
</evidence>
<dbReference type="Pfam" id="PF00076">
    <property type="entry name" value="RRM_1"/>
    <property type="match status" value="1"/>
</dbReference>